<feature type="domain" description="DUF7507" evidence="5">
    <location>
        <begin position="566"/>
        <end position="651"/>
    </location>
</feature>
<dbReference type="InterPro" id="IPR047589">
    <property type="entry name" value="DUF11_rpt"/>
</dbReference>
<dbReference type="InterPro" id="IPR006311">
    <property type="entry name" value="TAT_signal"/>
</dbReference>
<protein>
    <submittedName>
        <fullName evidence="6">Uncharacterized protein</fullName>
    </submittedName>
</protein>
<feature type="domain" description="DUF7507" evidence="5">
    <location>
        <begin position="790"/>
        <end position="892"/>
    </location>
</feature>
<dbReference type="PANTHER" id="PTHR34819:SF4">
    <property type="entry name" value="LARGE CYSTEINE-RICH PERIPLASMIC PROTEIN OMCB"/>
    <property type="match status" value="1"/>
</dbReference>
<feature type="domain" description="DUF7507" evidence="5">
    <location>
        <begin position="322"/>
        <end position="423"/>
    </location>
</feature>
<organism evidence="6 7">
    <name type="scientific">Pseudoclavibacter endophyticus</name>
    <dbReference type="NCBI Taxonomy" id="1778590"/>
    <lineage>
        <taxon>Bacteria</taxon>
        <taxon>Bacillati</taxon>
        <taxon>Actinomycetota</taxon>
        <taxon>Actinomycetes</taxon>
        <taxon>Micrococcales</taxon>
        <taxon>Microbacteriaceae</taxon>
        <taxon>Pseudoclavibacter</taxon>
    </lineage>
</organism>
<dbReference type="Pfam" id="PF24346">
    <property type="entry name" value="DUF7507"/>
    <property type="match status" value="5"/>
</dbReference>
<feature type="transmembrane region" description="Helical" evidence="2">
    <location>
        <begin position="932"/>
        <end position="955"/>
    </location>
</feature>
<dbReference type="EMBL" id="WBJY01000001">
    <property type="protein sequence ID" value="KAB1649962.1"/>
    <property type="molecule type" value="Genomic_DNA"/>
</dbReference>
<proteinExistence type="predicted"/>
<dbReference type="OrthoDB" id="134475at2"/>
<keyword evidence="7" id="KW-1185">Reference proteome</keyword>
<feature type="domain" description="CshA" evidence="4">
    <location>
        <begin position="218"/>
        <end position="316"/>
    </location>
</feature>
<sequence>MPPNTLVRRRVLASAVALGVAAAIAAPVAIPEAASAATTGALTITDESSSPDRYVPENLPAKYPSVEAVDPNSNPQAFWDGGEFTFPADLAPARGDTYPMAIGGVNAPTDPICTSGGTVDLTLSFDVELMGPTAGVGGTADASFVLDGTTRVGTSTGLPPYNTPLGWSGTVTTTATVPVEQLVDGRLTYYVALEGFHNGSRSWDASGLTLDYSLACPPVAEDDETSTYVDESVQLDPLANDSTDPSTTLDPSSVRFLDESGNPVDTLLTEQGEYSVDTATGVVTFAPAEGFTGLTDAVTYQVANSDGLLATALITIDVLPFSPAMTLVKDGELDDANENGLADVGETITYTFTVENTGTVPLTEVSIADAKVSGIQPSSQSVPVNGIATFTASYVVTQADVDSGSVYNEASASGTDPRGGTVATDTADNEVPGTDRVPGLTVDKSSTLHDTNENGLADVGETIDYSFLVTNTGNVTLHDVTVEDPKVGEIVPASVTLGPDDQHTFTASYTVASEDVSLGEVYNTASVSAIDPINEDGERYVGVPDFDRVETVPPAALLTLEKTGALTGDVDGDGLADLGDVVTYTFAVHNAGNVDVADVRINDPRVSSTMPESMDIAVGGTGTFTADYTVTQDDVDAGEVANTATAEGAYVTPEGPVSVNSSPSTDTVGADRAPALEVVKDGVLDDTNENGLADVGETISYTITAHNRGNTTLVDVVVFDERVDGLQPVSATIPVGESVEFVAAPYTVTQADVDAGSVTNTASARGRVPNGPEITSPPVDNVINVPAADPSLTIEKFADLQDANDNGTADVGEEILYSFDVVNTGNVTLSDVAVIDDRISALVPASIDTLAPGERFTFLADPYVVTEADVQSGGVVNVASATGMAPGADEPTESESDTVTTVTTVIVPPTTPPTPDAAGPDDDGSLVTTDGALGLAGLGALALAIGALITGGLLVRRNRVS</sequence>
<keyword evidence="3" id="KW-0732">Signal</keyword>
<feature type="region of interest" description="Disordered" evidence="1">
    <location>
        <begin position="407"/>
        <end position="438"/>
    </location>
</feature>
<comment type="caution">
    <text evidence="6">The sequence shown here is derived from an EMBL/GenBank/DDBJ whole genome shotgun (WGS) entry which is preliminary data.</text>
</comment>
<evidence type="ECO:0000313" key="6">
    <source>
        <dbReference type="EMBL" id="KAB1649962.1"/>
    </source>
</evidence>
<dbReference type="Pfam" id="PF19076">
    <property type="entry name" value="CshA_repeat"/>
    <property type="match status" value="1"/>
</dbReference>
<feature type="region of interest" description="Disordered" evidence="1">
    <location>
        <begin position="906"/>
        <end position="925"/>
    </location>
</feature>
<evidence type="ECO:0000259" key="5">
    <source>
        <dbReference type="Pfam" id="PF24346"/>
    </source>
</evidence>
<evidence type="ECO:0000313" key="7">
    <source>
        <dbReference type="Proteomes" id="UP000431744"/>
    </source>
</evidence>
<evidence type="ECO:0000256" key="2">
    <source>
        <dbReference type="SAM" id="Phobius"/>
    </source>
</evidence>
<feature type="chain" id="PRO_5038929711" evidence="3">
    <location>
        <begin position="26"/>
        <end position="961"/>
    </location>
</feature>
<dbReference type="InterPro" id="IPR051172">
    <property type="entry name" value="Chlamydia_OmcB"/>
</dbReference>
<gene>
    <name evidence="6" type="ORF">F8O04_06990</name>
</gene>
<dbReference type="RefSeq" id="WP_158028546.1">
    <property type="nucleotide sequence ID" value="NZ_BMHG01000001.1"/>
</dbReference>
<dbReference type="PROSITE" id="PS51318">
    <property type="entry name" value="TAT"/>
    <property type="match status" value="1"/>
</dbReference>
<dbReference type="InterPro" id="IPR055354">
    <property type="entry name" value="DUF7507"/>
</dbReference>
<keyword evidence="2" id="KW-0472">Membrane</keyword>
<dbReference type="AlphaFoldDB" id="A0A6H9WGB4"/>
<dbReference type="Proteomes" id="UP000431744">
    <property type="component" value="Unassembled WGS sequence"/>
</dbReference>
<name>A0A6H9WGB4_9MICO</name>
<keyword evidence="2" id="KW-1133">Transmembrane helix</keyword>
<reference evidence="6 7" key="1">
    <citation type="submission" date="2019-09" db="EMBL/GenBank/DDBJ databases">
        <title>Phylogeny of genus Pseudoclavibacter and closely related genus.</title>
        <authorList>
            <person name="Li Y."/>
        </authorList>
    </citation>
    <scope>NUCLEOTIDE SEQUENCE [LARGE SCALE GENOMIC DNA]</scope>
    <source>
        <strain evidence="6 7">EGI 60007</strain>
    </source>
</reference>
<dbReference type="PANTHER" id="PTHR34819">
    <property type="entry name" value="LARGE CYSTEINE-RICH PERIPLASMIC PROTEIN OMCB"/>
    <property type="match status" value="1"/>
</dbReference>
<feature type="domain" description="DUF7507" evidence="5">
    <location>
        <begin position="673"/>
        <end position="776"/>
    </location>
</feature>
<evidence type="ECO:0000259" key="4">
    <source>
        <dbReference type="Pfam" id="PF19076"/>
    </source>
</evidence>
<evidence type="ECO:0000256" key="3">
    <source>
        <dbReference type="SAM" id="SignalP"/>
    </source>
</evidence>
<evidence type="ECO:0000256" key="1">
    <source>
        <dbReference type="SAM" id="MobiDB-lite"/>
    </source>
</evidence>
<accession>A0A6H9WGB4</accession>
<feature type="domain" description="DUF7507" evidence="5">
    <location>
        <begin position="438"/>
        <end position="532"/>
    </location>
</feature>
<feature type="signal peptide" evidence="3">
    <location>
        <begin position="1"/>
        <end position="25"/>
    </location>
</feature>
<keyword evidence="2" id="KW-0812">Transmembrane</keyword>
<dbReference type="InterPro" id="IPR026395">
    <property type="entry name" value="CshA_fibril"/>
</dbReference>
<dbReference type="NCBIfam" id="TIGR01451">
    <property type="entry name" value="B_ant_repeat"/>
    <property type="match status" value="5"/>
</dbReference>